<evidence type="ECO:0000313" key="2">
    <source>
        <dbReference type="EMBL" id="KAF6322365.1"/>
    </source>
</evidence>
<evidence type="ECO:0000256" key="1">
    <source>
        <dbReference type="SAM" id="MobiDB-lite"/>
    </source>
</evidence>
<protein>
    <submittedName>
        <fullName evidence="2">Heat shock protein family A (Hsp70) member 12A</fullName>
    </submittedName>
</protein>
<feature type="region of interest" description="Disordered" evidence="1">
    <location>
        <begin position="51"/>
        <end position="77"/>
    </location>
</feature>
<keyword evidence="3" id="KW-1185">Reference proteome</keyword>
<keyword evidence="2" id="KW-0346">Stress response</keyword>
<organism evidence="2 3">
    <name type="scientific">Pipistrellus kuhlii</name>
    <name type="common">Kuhl's pipistrelle</name>
    <dbReference type="NCBI Taxonomy" id="59472"/>
    <lineage>
        <taxon>Eukaryota</taxon>
        <taxon>Metazoa</taxon>
        <taxon>Chordata</taxon>
        <taxon>Craniata</taxon>
        <taxon>Vertebrata</taxon>
        <taxon>Euteleostomi</taxon>
        <taxon>Mammalia</taxon>
        <taxon>Eutheria</taxon>
        <taxon>Laurasiatheria</taxon>
        <taxon>Chiroptera</taxon>
        <taxon>Yangochiroptera</taxon>
        <taxon>Vespertilionidae</taxon>
        <taxon>Pipistrellus</taxon>
    </lineage>
</organism>
<dbReference type="EMBL" id="JACAGB010000015">
    <property type="protein sequence ID" value="KAF6322365.1"/>
    <property type="molecule type" value="Genomic_DNA"/>
</dbReference>
<comment type="caution">
    <text evidence="2">The sequence shown here is derived from an EMBL/GenBank/DDBJ whole genome shotgun (WGS) entry which is preliminary data.</text>
</comment>
<reference evidence="2 3" key="1">
    <citation type="journal article" date="2020" name="Nature">
        <title>Six reference-quality genomes reveal evolution of bat adaptations.</title>
        <authorList>
            <person name="Jebb D."/>
            <person name="Huang Z."/>
            <person name="Pippel M."/>
            <person name="Hughes G.M."/>
            <person name="Lavrichenko K."/>
            <person name="Devanna P."/>
            <person name="Winkler S."/>
            <person name="Jermiin L.S."/>
            <person name="Skirmuntt E.C."/>
            <person name="Katzourakis A."/>
            <person name="Burkitt-Gray L."/>
            <person name="Ray D.A."/>
            <person name="Sullivan K.A.M."/>
            <person name="Roscito J.G."/>
            <person name="Kirilenko B.M."/>
            <person name="Davalos L.M."/>
            <person name="Corthals A.P."/>
            <person name="Power M.L."/>
            <person name="Jones G."/>
            <person name="Ransome R.D."/>
            <person name="Dechmann D.K.N."/>
            <person name="Locatelli A.G."/>
            <person name="Puechmaille S.J."/>
            <person name="Fedrigo O."/>
            <person name="Jarvis E.D."/>
            <person name="Hiller M."/>
            <person name="Vernes S.C."/>
            <person name="Myers E.W."/>
            <person name="Teeling E.C."/>
        </authorList>
    </citation>
    <scope>NUCLEOTIDE SEQUENCE [LARGE SCALE GENOMIC DNA]</scope>
    <source>
        <strain evidence="2">MPipKuh1</strain>
        <tissue evidence="2">Flight muscle</tissue>
    </source>
</reference>
<evidence type="ECO:0000313" key="3">
    <source>
        <dbReference type="Proteomes" id="UP000558488"/>
    </source>
</evidence>
<accession>A0A7J7VAY0</accession>
<dbReference type="Proteomes" id="UP000558488">
    <property type="component" value="Unassembled WGS sequence"/>
</dbReference>
<gene>
    <name evidence="2" type="ORF">mPipKuh1_006404</name>
</gene>
<sequence length="94" mass="10274">MRETHSSCVDVENTKSRTVFCRMESVGVYKFCGCTSKNKMKCDSRWEVTAAERGSHHTSSIGSSEDDGGPGRSPLCARDWEEGRAQLLGGRATA</sequence>
<proteinExistence type="predicted"/>
<dbReference type="AlphaFoldDB" id="A0A7J7VAY0"/>
<name>A0A7J7VAY0_PIPKU</name>